<dbReference type="RefSeq" id="WP_311658627.1">
    <property type="nucleotide sequence ID" value="NZ_JAVRHY010000006.1"/>
</dbReference>
<proteinExistence type="predicted"/>
<name>A0ABU3B7S6_9GAMM</name>
<keyword evidence="2" id="KW-1185">Reference proteome</keyword>
<dbReference type="Proteomes" id="UP001259982">
    <property type="component" value="Unassembled WGS sequence"/>
</dbReference>
<evidence type="ECO:0000313" key="2">
    <source>
        <dbReference type="Proteomes" id="UP001259982"/>
    </source>
</evidence>
<evidence type="ECO:0000313" key="1">
    <source>
        <dbReference type="EMBL" id="MDT0618504.1"/>
    </source>
</evidence>
<comment type="caution">
    <text evidence="1">The sequence shown here is derived from an EMBL/GenBank/DDBJ whole genome shotgun (WGS) entry which is preliminary data.</text>
</comment>
<reference evidence="1 2" key="1">
    <citation type="submission" date="2023-09" db="EMBL/GenBank/DDBJ databases">
        <authorList>
            <person name="Rey-Velasco X."/>
        </authorList>
    </citation>
    <scope>NUCLEOTIDE SEQUENCE [LARGE SCALE GENOMIC DNA]</scope>
    <source>
        <strain evidence="1 2">P385</strain>
    </source>
</reference>
<protein>
    <submittedName>
        <fullName evidence="1">Uncharacterized protein</fullName>
    </submittedName>
</protein>
<organism evidence="1 2">
    <name type="scientific">Spectribacter acetivorans</name>
    <dbReference type="NCBI Taxonomy" id="3075603"/>
    <lineage>
        <taxon>Bacteria</taxon>
        <taxon>Pseudomonadati</taxon>
        <taxon>Pseudomonadota</taxon>
        <taxon>Gammaproteobacteria</taxon>
        <taxon>Salinisphaerales</taxon>
        <taxon>Salinisphaeraceae</taxon>
        <taxon>Spectribacter</taxon>
    </lineage>
</organism>
<gene>
    <name evidence="1" type="ORF">RM531_08440</name>
</gene>
<accession>A0ABU3B7S6</accession>
<sequence length="265" mass="29012">MPTTWITMHNPEPCTQADNRPVSQPVSTITLKWASAADEVVNAAETRHQLQVMANQAKIPELPDAMFHHGPGDKLKPSIIWRPARGGVCLTAVGATARTTLFQALPNLMAALVDITGEQIDMALPPGTHAGVTLVRRSPVYVARHVLIAKKPGQMQRWKGASEDERRAILHEMVERSLQLQAEAWDLWMPDRIPGLRLLNYAKDIGGADVTRSGGADRQTRIVGTRCPAIRFTCGLKLAGPWAIGHGTSKGFGCLREQIRMARAK</sequence>
<dbReference type="EMBL" id="JAVRHY010000006">
    <property type="protein sequence ID" value="MDT0618504.1"/>
    <property type="molecule type" value="Genomic_DNA"/>
</dbReference>